<dbReference type="HOGENOM" id="CLU_067202_1_1_1"/>
<evidence type="ECO:0000256" key="1">
    <source>
        <dbReference type="SAM" id="MobiDB-lite"/>
    </source>
</evidence>
<feature type="compositionally biased region" description="Low complexity" evidence="1">
    <location>
        <begin position="39"/>
        <end position="56"/>
    </location>
</feature>
<evidence type="ECO:0008006" key="4">
    <source>
        <dbReference type="Google" id="ProtNLM"/>
    </source>
</evidence>
<evidence type="ECO:0000313" key="2">
    <source>
        <dbReference type="EMBL" id="ETW87738.1"/>
    </source>
</evidence>
<dbReference type="PANTHER" id="PTHR10285">
    <property type="entry name" value="URIDINE KINASE"/>
    <property type="match status" value="1"/>
</dbReference>
<dbReference type="InterPro" id="IPR027417">
    <property type="entry name" value="P-loop_NTPase"/>
</dbReference>
<dbReference type="KEGG" id="hir:HETIRDRAFT_307855"/>
<dbReference type="InParanoid" id="W4KPG5"/>
<evidence type="ECO:0000313" key="3">
    <source>
        <dbReference type="Proteomes" id="UP000030671"/>
    </source>
</evidence>
<feature type="region of interest" description="Disordered" evidence="1">
    <location>
        <begin position="36"/>
        <end position="56"/>
    </location>
</feature>
<protein>
    <recommendedName>
        <fullName evidence="4">Phosphoribulokinase/uridine kinase domain-containing protein</fullName>
    </recommendedName>
</protein>
<dbReference type="AlphaFoldDB" id="W4KPG5"/>
<organism evidence="2 3">
    <name type="scientific">Heterobasidion irregulare (strain TC 32-1)</name>
    <dbReference type="NCBI Taxonomy" id="747525"/>
    <lineage>
        <taxon>Eukaryota</taxon>
        <taxon>Fungi</taxon>
        <taxon>Dikarya</taxon>
        <taxon>Basidiomycota</taxon>
        <taxon>Agaricomycotina</taxon>
        <taxon>Agaricomycetes</taxon>
        <taxon>Russulales</taxon>
        <taxon>Bondarzewiaceae</taxon>
        <taxon>Heterobasidion</taxon>
        <taxon>Heterobasidion annosum species complex</taxon>
    </lineage>
</organism>
<dbReference type="OrthoDB" id="6362633at2759"/>
<feature type="non-terminal residue" evidence="2">
    <location>
        <position position="1"/>
    </location>
</feature>
<dbReference type="Proteomes" id="UP000030671">
    <property type="component" value="Unassembled WGS sequence"/>
</dbReference>
<accession>W4KPG5</accession>
<gene>
    <name evidence="2" type="ORF">HETIRDRAFT_307855</name>
</gene>
<dbReference type="FunCoup" id="W4KPG5">
    <property type="interactions" value="223"/>
</dbReference>
<dbReference type="STRING" id="747525.W4KPG5"/>
<proteinExistence type="predicted"/>
<dbReference type="RefSeq" id="XP_009541603.1">
    <property type="nucleotide sequence ID" value="XM_009543308.1"/>
</dbReference>
<dbReference type="SUPFAM" id="SSF52540">
    <property type="entry name" value="P-loop containing nucleoside triphosphate hydrolases"/>
    <property type="match status" value="1"/>
</dbReference>
<dbReference type="GeneID" id="20669533"/>
<sequence>RLLVGITGIPASGKSTLAELVTEKINALLEHAVTAEQHSISSGESSSDNDGPSSSTPTLSAILVGLDGWHLTRAQLDAFPDPKLAHDRRGTHWTFDGPAYVSFVKSLRRPLSEFTYSTSVITAPSFDHALKDPTPHAVSILPQHRIVLIEGLYTFLSIAPWAEAGMLLDERWYIQLDAEEASRRLVKRHVSTGVAKDMEEALWRSEQNDMPNGKFLIANMLEPTRVIQSIDDVVFAPPQ</sequence>
<name>W4KPG5_HETIT</name>
<keyword evidence="3" id="KW-1185">Reference proteome</keyword>
<dbReference type="Gene3D" id="3.40.50.300">
    <property type="entry name" value="P-loop containing nucleotide triphosphate hydrolases"/>
    <property type="match status" value="1"/>
</dbReference>
<dbReference type="EMBL" id="KI925454">
    <property type="protein sequence ID" value="ETW87738.1"/>
    <property type="molecule type" value="Genomic_DNA"/>
</dbReference>
<reference evidence="2 3" key="1">
    <citation type="journal article" date="2012" name="New Phytol.">
        <title>Insight into trade-off between wood decay and parasitism from the genome of a fungal forest pathogen.</title>
        <authorList>
            <person name="Olson A."/>
            <person name="Aerts A."/>
            <person name="Asiegbu F."/>
            <person name="Belbahri L."/>
            <person name="Bouzid O."/>
            <person name="Broberg A."/>
            <person name="Canback B."/>
            <person name="Coutinho P.M."/>
            <person name="Cullen D."/>
            <person name="Dalman K."/>
            <person name="Deflorio G."/>
            <person name="van Diepen L.T."/>
            <person name="Dunand C."/>
            <person name="Duplessis S."/>
            <person name="Durling M."/>
            <person name="Gonthier P."/>
            <person name="Grimwood J."/>
            <person name="Fossdal C.G."/>
            <person name="Hansson D."/>
            <person name="Henrissat B."/>
            <person name="Hietala A."/>
            <person name="Himmelstrand K."/>
            <person name="Hoffmeister D."/>
            <person name="Hogberg N."/>
            <person name="James T.Y."/>
            <person name="Karlsson M."/>
            <person name="Kohler A."/>
            <person name="Kues U."/>
            <person name="Lee Y.H."/>
            <person name="Lin Y.C."/>
            <person name="Lind M."/>
            <person name="Lindquist E."/>
            <person name="Lombard V."/>
            <person name="Lucas S."/>
            <person name="Lunden K."/>
            <person name="Morin E."/>
            <person name="Murat C."/>
            <person name="Park J."/>
            <person name="Raffaello T."/>
            <person name="Rouze P."/>
            <person name="Salamov A."/>
            <person name="Schmutz J."/>
            <person name="Solheim H."/>
            <person name="Stahlberg J."/>
            <person name="Velez H."/>
            <person name="de Vries R.P."/>
            <person name="Wiebenga A."/>
            <person name="Woodward S."/>
            <person name="Yakovlev I."/>
            <person name="Garbelotto M."/>
            <person name="Martin F."/>
            <person name="Grigoriev I.V."/>
            <person name="Stenlid J."/>
        </authorList>
    </citation>
    <scope>NUCLEOTIDE SEQUENCE [LARGE SCALE GENOMIC DNA]</scope>
    <source>
        <strain evidence="2 3">TC 32-1</strain>
    </source>
</reference>
<dbReference type="eggNOG" id="KOG2702">
    <property type="taxonomic scope" value="Eukaryota"/>
</dbReference>